<dbReference type="SMART" id="SM00530">
    <property type="entry name" value="HTH_XRE"/>
    <property type="match status" value="1"/>
</dbReference>
<feature type="compositionally biased region" description="Basic and acidic residues" evidence="1">
    <location>
        <begin position="95"/>
        <end position="106"/>
    </location>
</feature>
<accession>A0AB39M0E2</accession>
<dbReference type="Gene3D" id="1.10.260.40">
    <property type="entry name" value="lambda repressor-like DNA-binding domains"/>
    <property type="match status" value="1"/>
</dbReference>
<feature type="region of interest" description="Disordered" evidence="1">
    <location>
        <begin position="79"/>
        <end position="106"/>
    </location>
</feature>
<dbReference type="RefSeq" id="WP_369186950.1">
    <property type="nucleotide sequence ID" value="NZ_CP163431.1"/>
</dbReference>
<dbReference type="SUPFAM" id="SSF47413">
    <property type="entry name" value="lambda repressor-like DNA-binding domains"/>
    <property type="match status" value="1"/>
</dbReference>
<proteinExistence type="predicted"/>
<dbReference type="CDD" id="cd00093">
    <property type="entry name" value="HTH_XRE"/>
    <property type="match status" value="1"/>
</dbReference>
<evidence type="ECO:0000256" key="1">
    <source>
        <dbReference type="SAM" id="MobiDB-lite"/>
    </source>
</evidence>
<reference evidence="3" key="1">
    <citation type="submission" date="2024-07" db="EMBL/GenBank/DDBJ databases">
        <authorList>
            <person name="Yu S.T."/>
        </authorList>
    </citation>
    <scope>NUCLEOTIDE SEQUENCE</scope>
    <source>
        <strain evidence="3">R08</strain>
    </source>
</reference>
<dbReference type="InterPro" id="IPR010982">
    <property type="entry name" value="Lambda_DNA-bd_dom_sf"/>
</dbReference>
<dbReference type="EMBL" id="CP163431">
    <property type="protein sequence ID" value="XDQ00031.1"/>
    <property type="molecule type" value="Genomic_DNA"/>
</dbReference>
<protein>
    <submittedName>
        <fullName evidence="3">Helix-turn-helix domain-containing protein</fullName>
    </submittedName>
</protein>
<dbReference type="Pfam" id="PF13560">
    <property type="entry name" value="HTH_31"/>
    <property type="match status" value="1"/>
</dbReference>
<dbReference type="GO" id="GO:0003677">
    <property type="term" value="F:DNA binding"/>
    <property type="evidence" value="ECO:0007669"/>
    <property type="project" value="InterPro"/>
</dbReference>
<evidence type="ECO:0000313" key="3">
    <source>
        <dbReference type="EMBL" id="XDQ00031.1"/>
    </source>
</evidence>
<evidence type="ECO:0000259" key="2">
    <source>
        <dbReference type="PROSITE" id="PS50943"/>
    </source>
</evidence>
<sequence>MVIEHDGFGAELRRRRIAAGMSLSELAGKVYCSRSFLSRVENGRRRASLELAQLCDEVLDAKGALVGLAPLPGTDAVPKAVRGGAGERAAGTVKSPERDRRSAVGPDRAEFRRLLRRGDLSHAAGEMREAERHYTAAYRGAEGDPRAQAEAVIRMARRWSDPGQVDRELLQSLRGCLAALDGDGSAEAAGLRLRLEAHLAKKMALAVSQDTAAGLAGPAEGARLAEETLRRLPDGGDDEVRCEVLTECRWARYDFMPAPESLTLSERLREAAARQDSPYFRGEALMAVAIDQLRNGRIFSALATANQYRKHAADTHSVLARWQRHTLDALLDLWHGRFDAAAEWIFVESLKFIELLRADYAVPADNLTQTRLGQAYWLLRQQGRLAELFTSDLAGDVERHAYFPVWRAGLALALCETGQHAEGADLFLGCVADVDRFPPSGWAVPALVLLAEVCAALDLEGGFDAELAPVLPTLRARLAPHDGEQIALGGWPTVLVGPTARACGVLALAAGEPETALEHFRRAAVPARSSQPELARLRLAQARAVRRVGGPGSEPNAVRLLREASRGAESYGMTWLGGQCEGLLGEPGRA</sequence>
<organism evidence="3">
    <name type="scientific">Streptomyces sp. R08</name>
    <dbReference type="NCBI Taxonomy" id="3238624"/>
    <lineage>
        <taxon>Bacteria</taxon>
        <taxon>Bacillati</taxon>
        <taxon>Actinomycetota</taxon>
        <taxon>Actinomycetes</taxon>
        <taxon>Kitasatosporales</taxon>
        <taxon>Streptomycetaceae</taxon>
        <taxon>Streptomyces</taxon>
    </lineage>
</organism>
<dbReference type="PROSITE" id="PS50943">
    <property type="entry name" value="HTH_CROC1"/>
    <property type="match status" value="1"/>
</dbReference>
<feature type="domain" description="HTH cro/C1-type" evidence="2">
    <location>
        <begin position="12"/>
        <end position="66"/>
    </location>
</feature>
<dbReference type="AlphaFoldDB" id="A0AB39M0E2"/>
<gene>
    <name evidence="3" type="ORF">AB5J58_07525</name>
</gene>
<dbReference type="InterPro" id="IPR001387">
    <property type="entry name" value="Cro/C1-type_HTH"/>
</dbReference>
<name>A0AB39M0E2_9ACTN</name>